<keyword evidence="2" id="KW-1185">Reference proteome</keyword>
<proteinExistence type="predicted"/>
<dbReference type="Proteomes" id="UP000554482">
    <property type="component" value="Unassembled WGS sequence"/>
</dbReference>
<protein>
    <submittedName>
        <fullName evidence="1">Uncharacterized protein</fullName>
    </submittedName>
</protein>
<comment type="caution">
    <text evidence="1">The sequence shown here is derived from an EMBL/GenBank/DDBJ whole genome shotgun (WGS) entry which is preliminary data.</text>
</comment>
<evidence type="ECO:0000313" key="2">
    <source>
        <dbReference type="Proteomes" id="UP000554482"/>
    </source>
</evidence>
<name>A0A7J6V087_THATH</name>
<dbReference type="EMBL" id="JABWDY010040238">
    <property type="protein sequence ID" value="KAF5178287.1"/>
    <property type="molecule type" value="Genomic_DNA"/>
</dbReference>
<organism evidence="1 2">
    <name type="scientific">Thalictrum thalictroides</name>
    <name type="common">Rue-anemone</name>
    <name type="synonym">Anemone thalictroides</name>
    <dbReference type="NCBI Taxonomy" id="46969"/>
    <lineage>
        <taxon>Eukaryota</taxon>
        <taxon>Viridiplantae</taxon>
        <taxon>Streptophyta</taxon>
        <taxon>Embryophyta</taxon>
        <taxon>Tracheophyta</taxon>
        <taxon>Spermatophyta</taxon>
        <taxon>Magnoliopsida</taxon>
        <taxon>Ranunculales</taxon>
        <taxon>Ranunculaceae</taxon>
        <taxon>Thalictroideae</taxon>
        <taxon>Thalictrum</taxon>
    </lineage>
</organism>
<evidence type="ECO:0000313" key="1">
    <source>
        <dbReference type="EMBL" id="KAF5178287.1"/>
    </source>
</evidence>
<gene>
    <name evidence="1" type="ORF">FRX31_032127</name>
</gene>
<accession>A0A7J6V087</accession>
<dbReference type="AlphaFoldDB" id="A0A7J6V087"/>
<reference evidence="1 2" key="1">
    <citation type="submission" date="2020-06" db="EMBL/GenBank/DDBJ databases">
        <title>Transcriptomic and genomic resources for Thalictrum thalictroides and T. hernandezii: Facilitating candidate gene discovery in an emerging model plant lineage.</title>
        <authorList>
            <person name="Arias T."/>
            <person name="Riano-Pachon D.M."/>
            <person name="Di Stilio V.S."/>
        </authorList>
    </citation>
    <scope>NUCLEOTIDE SEQUENCE [LARGE SCALE GENOMIC DNA]</scope>
    <source>
        <strain evidence="2">cv. WT478/WT964</strain>
        <tissue evidence="1">Leaves</tissue>
    </source>
</reference>
<sequence length="69" mass="7508">MHGLDIVNMETVMNSLLREMSLECTEGIARCHIANGSIGESLCVSKTLLTVRATGDLYYQDIVSSICSL</sequence>